<proteinExistence type="predicted"/>
<evidence type="ECO:0000256" key="2">
    <source>
        <dbReference type="ARBA" id="ARBA00022692"/>
    </source>
</evidence>
<dbReference type="GO" id="GO:0046873">
    <property type="term" value="F:metal ion transmembrane transporter activity"/>
    <property type="evidence" value="ECO:0007669"/>
    <property type="project" value="InterPro"/>
</dbReference>
<protein>
    <submittedName>
        <fullName evidence="6">Divalent metal cation transporter</fullName>
    </submittedName>
</protein>
<feature type="transmembrane region" description="Helical" evidence="5">
    <location>
        <begin position="40"/>
        <end position="59"/>
    </location>
</feature>
<sequence>MPTEHHFSRALGPGLFFAAAAVGVSHLVQSTRAGADYGLALGLFILLALLFKYPAFRFGPNYTAATGTSLLEGYRRQGRWALVLYGVLTLGTMFTVQAAVTVVTAGLANVTLGLPFDAITTSALLLGVCAAVLAVGQFHWLDRIVKLLVVVFTVSTVIATLLIVPTIPWSEMHWMLPAEAVDQKTILFLAALVGWMPSAIDIAVWNSLWTLEKARDTGYRPSVRESMLDFHIGYIGTGVLAFCFMLLGAGVMYTSETEIATSAGAFATQVLDLYRQALGDWVAPIIGASALAVMFSTTLTVLDAFPRAIATLVERFRGEERPADERERHERTLIYWGAVAVLALGAVIVLHFLLSSLSAMVDIATTLSFLTAPVLAILNHRAMFQSSVPLADRPRPWLVVMSLAGIVALSGFALYYLYLVVLG</sequence>
<evidence type="ECO:0000313" key="6">
    <source>
        <dbReference type="EMBL" id="KAA6187773.1"/>
    </source>
</evidence>
<evidence type="ECO:0000256" key="3">
    <source>
        <dbReference type="ARBA" id="ARBA00022989"/>
    </source>
</evidence>
<dbReference type="RefSeq" id="WP_150089346.1">
    <property type="nucleotide sequence ID" value="NZ_JBFUOH010000011.1"/>
</dbReference>
<dbReference type="EMBL" id="VWXX01000001">
    <property type="protein sequence ID" value="KAA6187773.1"/>
    <property type="molecule type" value="Genomic_DNA"/>
</dbReference>
<dbReference type="InterPro" id="IPR001046">
    <property type="entry name" value="NRAMP_fam"/>
</dbReference>
<feature type="transmembrane region" description="Helical" evidence="5">
    <location>
        <begin position="80"/>
        <end position="108"/>
    </location>
</feature>
<comment type="caution">
    <text evidence="6">The sequence shown here is derived from an EMBL/GenBank/DDBJ whole genome shotgun (WGS) entry which is preliminary data.</text>
</comment>
<evidence type="ECO:0000256" key="5">
    <source>
        <dbReference type="SAM" id="Phobius"/>
    </source>
</evidence>
<reference evidence="6 7" key="1">
    <citation type="submission" date="2019-09" db="EMBL/GenBank/DDBJ databases">
        <title>Whole-genome sequence of the purple sulfur bacterium Thiohalocapsa marina DSM 19078.</title>
        <authorList>
            <person name="Kyndt J.A."/>
            <person name="Meyer T.E."/>
        </authorList>
    </citation>
    <scope>NUCLEOTIDE SEQUENCE [LARGE SCALE GENOMIC DNA]</scope>
    <source>
        <strain evidence="6 7">DSM 19078</strain>
    </source>
</reference>
<feature type="transmembrane region" description="Helical" evidence="5">
    <location>
        <begin position="333"/>
        <end position="353"/>
    </location>
</feature>
<keyword evidence="2 5" id="KW-0812">Transmembrane</keyword>
<accession>A0A5M8FVI6</accession>
<feature type="transmembrane region" description="Helical" evidence="5">
    <location>
        <begin position="147"/>
        <end position="167"/>
    </location>
</feature>
<feature type="transmembrane region" description="Helical" evidence="5">
    <location>
        <begin position="187"/>
        <end position="211"/>
    </location>
</feature>
<feature type="transmembrane region" description="Helical" evidence="5">
    <location>
        <begin position="398"/>
        <end position="418"/>
    </location>
</feature>
<feature type="transmembrane region" description="Helical" evidence="5">
    <location>
        <begin position="114"/>
        <end position="135"/>
    </location>
</feature>
<keyword evidence="7" id="KW-1185">Reference proteome</keyword>
<dbReference type="AlphaFoldDB" id="A0A5M8FVI6"/>
<name>A0A5M8FVI6_9GAMM</name>
<dbReference type="Proteomes" id="UP000322981">
    <property type="component" value="Unassembled WGS sequence"/>
</dbReference>
<comment type="subcellular location">
    <subcellularLocation>
        <location evidence="1">Membrane</location>
        <topology evidence="1">Multi-pass membrane protein</topology>
    </subcellularLocation>
</comment>
<evidence type="ECO:0000256" key="1">
    <source>
        <dbReference type="ARBA" id="ARBA00004141"/>
    </source>
</evidence>
<evidence type="ECO:0000313" key="7">
    <source>
        <dbReference type="Proteomes" id="UP000322981"/>
    </source>
</evidence>
<dbReference type="GO" id="GO:0016020">
    <property type="term" value="C:membrane"/>
    <property type="evidence" value="ECO:0007669"/>
    <property type="project" value="UniProtKB-SubCell"/>
</dbReference>
<feature type="transmembrane region" description="Helical" evidence="5">
    <location>
        <begin position="232"/>
        <end position="253"/>
    </location>
</feature>
<dbReference type="OrthoDB" id="4858698at2"/>
<feature type="transmembrane region" description="Helical" evidence="5">
    <location>
        <begin position="359"/>
        <end position="378"/>
    </location>
</feature>
<organism evidence="6 7">
    <name type="scientific">Thiohalocapsa marina</name>
    <dbReference type="NCBI Taxonomy" id="424902"/>
    <lineage>
        <taxon>Bacteria</taxon>
        <taxon>Pseudomonadati</taxon>
        <taxon>Pseudomonadota</taxon>
        <taxon>Gammaproteobacteria</taxon>
        <taxon>Chromatiales</taxon>
        <taxon>Chromatiaceae</taxon>
        <taxon>Thiohalocapsa</taxon>
    </lineage>
</organism>
<dbReference type="Gene3D" id="1.20.1740.10">
    <property type="entry name" value="Amino acid/polyamine transporter I"/>
    <property type="match status" value="1"/>
</dbReference>
<keyword evidence="3 5" id="KW-1133">Transmembrane helix</keyword>
<evidence type="ECO:0000256" key="4">
    <source>
        <dbReference type="ARBA" id="ARBA00023136"/>
    </source>
</evidence>
<keyword evidence="4 5" id="KW-0472">Membrane</keyword>
<gene>
    <name evidence="6" type="ORF">F2Q65_00585</name>
</gene>
<feature type="transmembrane region" description="Helical" evidence="5">
    <location>
        <begin position="281"/>
        <end position="305"/>
    </location>
</feature>
<dbReference type="Pfam" id="PF01566">
    <property type="entry name" value="Nramp"/>
    <property type="match status" value="1"/>
</dbReference>